<accession>A0A644X250</accession>
<protein>
    <submittedName>
        <fullName evidence="1">Uncharacterized protein</fullName>
    </submittedName>
</protein>
<evidence type="ECO:0000313" key="1">
    <source>
        <dbReference type="EMBL" id="MPM10232.1"/>
    </source>
</evidence>
<dbReference type="EMBL" id="VSSQ01001668">
    <property type="protein sequence ID" value="MPM10232.1"/>
    <property type="molecule type" value="Genomic_DNA"/>
</dbReference>
<name>A0A644X250_9ZZZZ</name>
<proteinExistence type="predicted"/>
<reference evidence="1" key="1">
    <citation type="submission" date="2019-08" db="EMBL/GenBank/DDBJ databases">
        <authorList>
            <person name="Kucharzyk K."/>
            <person name="Murdoch R.W."/>
            <person name="Higgins S."/>
            <person name="Loffler F."/>
        </authorList>
    </citation>
    <scope>NUCLEOTIDE SEQUENCE</scope>
</reference>
<dbReference type="AlphaFoldDB" id="A0A644X250"/>
<gene>
    <name evidence="1" type="ORF">SDC9_56560</name>
</gene>
<comment type="caution">
    <text evidence="1">The sequence shown here is derived from an EMBL/GenBank/DDBJ whole genome shotgun (WGS) entry which is preliminary data.</text>
</comment>
<organism evidence="1">
    <name type="scientific">bioreactor metagenome</name>
    <dbReference type="NCBI Taxonomy" id="1076179"/>
    <lineage>
        <taxon>unclassified sequences</taxon>
        <taxon>metagenomes</taxon>
        <taxon>ecological metagenomes</taxon>
    </lineage>
</organism>
<sequence length="186" mass="21634">MLIGKHHTVGIAIENHPQIGFRFHHFLLKLHNVFHIERIGLVVRKTAIRLIEQIFRERAENIFHHDRRHSVAAVHHYFQIADVFFIREHECNIILQKIKTGHISGSSGRCRCFFYFLLELVQTIVISHRNGVGSRNFQAVVFSRIVAGSDHDRRFETEFRRAPIDHRSGAEAGIRYFAAGISESFE</sequence>